<dbReference type="PROSITE" id="PS51379">
    <property type="entry name" value="4FE4S_FER_2"/>
    <property type="match status" value="1"/>
</dbReference>
<evidence type="ECO:0000256" key="1">
    <source>
        <dbReference type="ARBA" id="ARBA00022723"/>
    </source>
</evidence>
<dbReference type="InterPro" id="IPR017896">
    <property type="entry name" value="4Fe4S_Fe-S-bd"/>
</dbReference>
<name>A0A3G1KRW3_FORW1</name>
<dbReference type="SUPFAM" id="SSF46548">
    <property type="entry name" value="alpha-helical ferredoxin"/>
    <property type="match status" value="1"/>
</dbReference>
<evidence type="ECO:0000259" key="5">
    <source>
        <dbReference type="PROSITE" id="PS51379"/>
    </source>
</evidence>
<accession>A0A3G1KRW3</accession>
<dbReference type="Pfam" id="PF13187">
    <property type="entry name" value="Fer4_9"/>
    <property type="match status" value="1"/>
</dbReference>
<evidence type="ECO:0000256" key="3">
    <source>
        <dbReference type="ARBA" id="ARBA00023014"/>
    </source>
</evidence>
<keyword evidence="3" id="KW-0411">Iron-sulfur</keyword>
<dbReference type="PROSITE" id="PS51085">
    <property type="entry name" value="2FE2S_FER_2"/>
    <property type="match status" value="1"/>
</dbReference>
<dbReference type="InterPro" id="IPR006058">
    <property type="entry name" value="2Fe2S_fd_BS"/>
</dbReference>
<evidence type="ECO:0000313" key="7">
    <source>
        <dbReference type="Proteomes" id="UP000323521"/>
    </source>
</evidence>
<dbReference type="KEGG" id="fwa:DCMF_10390"/>
<dbReference type="RefSeq" id="WP_148134372.1">
    <property type="nucleotide sequence ID" value="NZ_CP017634.1"/>
</dbReference>
<dbReference type="EMBL" id="CP017634">
    <property type="protein sequence ID" value="ATW25124.1"/>
    <property type="molecule type" value="Genomic_DNA"/>
</dbReference>
<organism evidence="6 7">
    <name type="scientific">Formimonas warabiya</name>
    <dbReference type="NCBI Taxonomy" id="1761012"/>
    <lineage>
        <taxon>Bacteria</taxon>
        <taxon>Bacillati</taxon>
        <taxon>Bacillota</taxon>
        <taxon>Clostridia</taxon>
        <taxon>Eubacteriales</taxon>
        <taxon>Peptococcaceae</taxon>
        <taxon>Candidatus Formimonas</taxon>
    </lineage>
</organism>
<gene>
    <name evidence="6" type="ORF">DCMF_10390</name>
</gene>
<dbReference type="InterPro" id="IPR017900">
    <property type="entry name" value="4Fe4S_Fe_S_CS"/>
</dbReference>
<dbReference type="InterPro" id="IPR036010">
    <property type="entry name" value="2Fe-2S_ferredoxin-like_sf"/>
</dbReference>
<evidence type="ECO:0000259" key="4">
    <source>
        <dbReference type="PROSITE" id="PS51085"/>
    </source>
</evidence>
<dbReference type="OrthoDB" id="9800558at2"/>
<keyword evidence="7" id="KW-1185">Reference proteome</keyword>
<dbReference type="GO" id="GO:0051537">
    <property type="term" value="F:2 iron, 2 sulfur cluster binding"/>
    <property type="evidence" value="ECO:0007669"/>
    <property type="project" value="InterPro"/>
</dbReference>
<feature type="domain" description="4Fe-4S ferredoxin-type" evidence="5">
    <location>
        <begin position="100"/>
        <end position="131"/>
    </location>
</feature>
<evidence type="ECO:0000313" key="6">
    <source>
        <dbReference type="EMBL" id="ATW25124.1"/>
    </source>
</evidence>
<keyword evidence="1" id="KW-0479">Metal-binding</keyword>
<reference evidence="6 7" key="1">
    <citation type="submission" date="2016-10" db="EMBL/GenBank/DDBJ databases">
        <title>Complete Genome Sequence of Peptococcaceae strain DCMF.</title>
        <authorList>
            <person name="Edwards R.J."/>
            <person name="Holland S.I."/>
            <person name="Deshpande N.P."/>
            <person name="Wong Y.K."/>
            <person name="Ertan H."/>
            <person name="Manefield M."/>
            <person name="Russell T.L."/>
            <person name="Lee M.J."/>
        </authorList>
    </citation>
    <scope>NUCLEOTIDE SEQUENCE [LARGE SCALE GENOMIC DNA]</scope>
    <source>
        <strain evidence="6 7">DCMF</strain>
    </source>
</reference>
<dbReference type="PROSITE" id="PS00197">
    <property type="entry name" value="2FE2S_FER_1"/>
    <property type="match status" value="1"/>
</dbReference>
<evidence type="ECO:0000256" key="2">
    <source>
        <dbReference type="ARBA" id="ARBA00023004"/>
    </source>
</evidence>
<dbReference type="Gene3D" id="3.30.70.20">
    <property type="match status" value="1"/>
</dbReference>
<dbReference type="InterPro" id="IPR001041">
    <property type="entry name" value="2Fe-2S_ferredoxin-type"/>
</dbReference>
<protein>
    <submittedName>
        <fullName evidence="6">4Fe-4S ferredoxin</fullName>
    </submittedName>
</protein>
<proteinExistence type="predicted"/>
<dbReference type="AlphaFoldDB" id="A0A3G1KRW3"/>
<dbReference type="GO" id="GO:0046872">
    <property type="term" value="F:metal ion binding"/>
    <property type="evidence" value="ECO:0007669"/>
    <property type="project" value="UniProtKB-KW"/>
</dbReference>
<dbReference type="SUPFAM" id="SSF54292">
    <property type="entry name" value="2Fe-2S ferredoxin-like"/>
    <property type="match status" value="1"/>
</dbReference>
<sequence length="226" mass="25460">MGEGLIEINVMGRSYQVPDGLTIMTAMEWIGYKFTRGCGCRGGFCGACGTFYRVPGDYKIYVGLACQERIVPGMYLTQIPFFPTQKAIYDLGKIDRPAQDLLELYPEIKKCVGCGACSKACPQDLKPIDYIGAALRGDWKKAAELSFDCIMCGLCASRCTGELVPYHIALFVRRYFSKSVRPKPQQIIERNKDVRAGKFDREVHALAGLSEEEMKKKYDQREFEKL</sequence>
<dbReference type="Proteomes" id="UP000323521">
    <property type="component" value="Chromosome"/>
</dbReference>
<keyword evidence="2" id="KW-0408">Iron</keyword>
<feature type="domain" description="2Fe-2S ferredoxin-type" evidence="4">
    <location>
        <begin position="4"/>
        <end position="82"/>
    </location>
</feature>
<dbReference type="PROSITE" id="PS00198">
    <property type="entry name" value="4FE4S_FER_1"/>
    <property type="match status" value="1"/>
</dbReference>